<dbReference type="PROSITE" id="PS50097">
    <property type="entry name" value="BTB"/>
    <property type="match status" value="1"/>
</dbReference>
<gene>
    <name evidence="2" type="ORF">LTR09_007143</name>
</gene>
<dbReference type="AlphaFoldDB" id="A0AAJ0GBB3"/>
<evidence type="ECO:0000313" key="2">
    <source>
        <dbReference type="EMBL" id="KAK3051843.1"/>
    </source>
</evidence>
<proteinExistence type="predicted"/>
<comment type="caution">
    <text evidence="2">The sequence shown here is derived from an EMBL/GenBank/DDBJ whole genome shotgun (WGS) entry which is preliminary data.</text>
</comment>
<evidence type="ECO:0000259" key="1">
    <source>
        <dbReference type="PROSITE" id="PS50097"/>
    </source>
</evidence>
<dbReference type="InterPro" id="IPR011333">
    <property type="entry name" value="SKP1/BTB/POZ_sf"/>
</dbReference>
<keyword evidence="3" id="KW-1185">Reference proteome</keyword>
<dbReference type="CDD" id="cd18186">
    <property type="entry name" value="BTB_POZ_ZBTB_KLHL-like"/>
    <property type="match status" value="1"/>
</dbReference>
<evidence type="ECO:0000313" key="3">
    <source>
        <dbReference type="Proteomes" id="UP001271007"/>
    </source>
</evidence>
<reference evidence="2" key="1">
    <citation type="submission" date="2023-04" db="EMBL/GenBank/DDBJ databases">
        <title>Black Yeasts Isolated from many extreme environments.</title>
        <authorList>
            <person name="Coleine C."/>
            <person name="Stajich J.E."/>
            <person name="Selbmann L."/>
        </authorList>
    </citation>
    <scope>NUCLEOTIDE SEQUENCE</scope>
    <source>
        <strain evidence="2">CCFEE 5312</strain>
    </source>
</reference>
<dbReference type="SUPFAM" id="SSF54695">
    <property type="entry name" value="POZ domain"/>
    <property type="match status" value="1"/>
</dbReference>
<dbReference type="InterPro" id="IPR000210">
    <property type="entry name" value="BTB/POZ_dom"/>
</dbReference>
<dbReference type="Proteomes" id="UP001271007">
    <property type="component" value="Unassembled WGS sequence"/>
</dbReference>
<dbReference type="Pfam" id="PF00651">
    <property type="entry name" value="BTB"/>
    <property type="match status" value="1"/>
</dbReference>
<name>A0AAJ0GBB3_9PEZI</name>
<accession>A0AAJ0GBB3</accession>
<dbReference type="Gene3D" id="3.30.710.10">
    <property type="entry name" value="Potassium Channel Kv1.1, Chain A"/>
    <property type="match status" value="1"/>
</dbReference>
<sequence>MASVKKLEEVAELKRTRTEYEDDIEVLVGPERARFVVHMHIICKRSSFFESACSDRWMKERKPIELVDDKPDTFSAYLKLVYEGELRSSLPQNEYLELVRLYVLADRSRDLRAANAVIDGIIRYSDTTWSLPPKSAIRLAMNSTPPKSALQRLVRDYCVQEAGPQWIVDPEKPDDGEELPRSFLVAVAEEFMTRRRQANYGERVADTYSRRIKEMPRCHYHQHDDSCPPCKSAATAK</sequence>
<dbReference type="EMBL" id="JAWDJX010000024">
    <property type="protein sequence ID" value="KAK3051843.1"/>
    <property type="molecule type" value="Genomic_DNA"/>
</dbReference>
<dbReference type="PANTHER" id="PTHR47843">
    <property type="entry name" value="BTB DOMAIN-CONTAINING PROTEIN-RELATED"/>
    <property type="match status" value="1"/>
</dbReference>
<protein>
    <recommendedName>
        <fullName evidence="1">BTB domain-containing protein</fullName>
    </recommendedName>
</protein>
<dbReference type="PANTHER" id="PTHR47843:SF2">
    <property type="entry name" value="BTB DOMAIN-CONTAINING PROTEIN"/>
    <property type="match status" value="1"/>
</dbReference>
<feature type="domain" description="BTB" evidence="1">
    <location>
        <begin position="22"/>
        <end position="90"/>
    </location>
</feature>
<organism evidence="2 3">
    <name type="scientific">Extremus antarcticus</name>
    <dbReference type="NCBI Taxonomy" id="702011"/>
    <lineage>
        <taxon>Eukaryota</taxon>
        <taxon>Fungi</taxon>
        <taxon>Dikarya</taxon>
        <taxon>Ascomycota</taxon>
        <taxon>Pezizomycotina</taxon>
        <taxon>Dothideomycetes</taxon>
        <taxon>Dothideomycetidae</taxon>
        <taxon>Mycosphaerellales</taxon>
        <taxon>Extremaceae</taxon>
        <taxon>Extremus</taxon>
    </lineage>
</organism>